<evidence type="ECO:0008006" key="3">
    <source>
        <dbReference type="Google" id="ProtNLM"/>
    </source>
</evidence>
<accession>A0A415T309</accession>
<comment type="caution">
    <text evidence="1">The sequence shown here is derived from an EMBL/GenBank/DDBJ whole genome shotgun (WGS) entry which is preliminary data.</text>
</comment>
<proteinExistence type="predicted"/>
<dbReference type="Proteomes" id="UP000285109">
    <property type="component" value="Unassembled WGS sequence"/>
</dbReference>
<dbReference type="RefSeq" id="WP_118494537.1">
    <property type="nucleotide sequence ID" value="NZ_CAUWCJ010000018.1"/>
</dbReference>
<evidence type="ECO:0000313" key="2">
    <source>
        <dbReference type="Proteomes" id="UP000285109"/>
    </source>
</evidence>
<protein>
    <recommendedName>
        <fullName evidence="3">HK97 gp10 family phage protein</fullName>
    </recommendedName>
</protein>
<dbReference type="AlphaFoldDB" id="A0A415T309"/>
<evidence type="ECO:0000313" key="1">
    <source>
        <dbReference type="EMBL" id="RHM95691.1"/>
    </source>
</evidence>
<organism evidence="1 2">
    <name type="scientific">Phocaeicola plebeius</name>
    <dbReference type="NCBI Taxonomy" id="310297"/>
    <lineage>
        <taxon>Bacteria</taxon>
        <taxon>Pseudomonadati</taxon>
        <taxon>Bacteroidota</taxon>
        <taxon>Bacteroidia</taxon>
        <taxon>Bacteroidales</taxon>
        <taxon>Bacteroidaceae</taxon>
        <taxon>Phocaeicola</taxon>
    </lineage>
</organism>
<dbReference type="EMBL" id="QRQK01000020">
    <property type="protein sequence ID" value="RHM95691.1"/>
    <property type="molecule type" value="Genomic_DNA"/>
</dbReference>
<name>A0A415T309_9BACT</name>
<reference evidence="1 2" key="1">
    <citation type="submission" date="2018-08" db="EMBL/GenBank/DDBJ databases">
        <title>A genome reference for cultivated species of the human gut microbiota.</title>
        <authorList>
            <person name="Zou Y."/>
            <person name="Xue W."/>
            <person name="Luo G."/>
        </authorList>
    </citation>
    <scope>NUCLEOTIDE SEQUENCE [LARGE SCALE GENOMIC DNA]</scope>
    <source>
        <strain evidence="1 2">AF31-28B-AC</strain>
    </source>
</reference>
<gene>
    <name evidence="1" type="ORF">DWZ34_10710</name>
</gene>
<sequence length="158" mass="17643">MELLLRDKVMELVSSELEALKQKVIENQKNSGQVASGRTIASMKVEVTEDGGVLWGRSPFGTLETGRKPGKVPAGFWKIIRQWMDDKGIQVQKPDSFAYLVARKIANEGTQLFRNGGRDDIYSPEVKDTVERVSQGIGILFGSEVEHINLNFNENGNY</sequence>